<dbReference type="InterPro" id="IPR009057">
    <property type="entry name" value="Homeodomain-like_sf"/>
</dbReference>
<evidence type="ECO:0000256" key="2">
    <source>
        <dbReference type="ARBA" id="ARBA00023125"/>
    </source>
</evidence>
<dbReference type="EMBL" id="JBHUNE010000006">
    <property type="protein sequence ID" value="MFD2758329.1"/>
    <property type="molecule type" value="Genomic_DNA"/>
</dbReference>
<keyword evidence="3" id="KW-0804">Transcription</keyword>
<protein>
    <submittedName>
        <fullName evidence="6">TetR/AcrR family transcriptional regulator</fullName>
    </submittedName>
</protein>
<keyword evidence="7" id="KW-1185">Reference proteome</keyword>
<sequence length="213" mass="23751">MTNQPRPLRADAERNRQAIICAAGTVFAEEGTDVTLERIAEAAGVGVGTIYRRFASVDELVAVVLEEKMRRYADRSEEAAEQARTEPWEAFRDYVMFILEQQADDLAFSDLIVSPRGMSELFHEHNERAFRASVVLVERAREAGALRPGFHHSDLYLLTNANRGVLQGTQRVAPDGWRRFAEYVLDGFRHGGAGVSTPPSQRWTQSLAKSAAS</sequence>
<name>A0ABW5V0Y4_9MICO</name>
<dbReference type="Proteomes" id="UP001597492">
    <property type="component" value="Unassembled WGS sequence"/>
</dbReference>
<evidence type="ECO:0000256" key="4">
    <source>
        <dbReference type="PROSITE-ProRule" id="PRU00335"/>
    </source>
</evidence>
<feature type="domain" description="HTH tetR-type" evidence="5">
    <location>
        <begin position="13"/>
        <end position="72"/>
    </location>
</feature>
<dbReference type="Gene3D" id="1.10.357.10">
    <property type="entry name" value="Tetracycline Repressor, domain 2"/>
    <property type="match status" value="1"/>
</dbReference>
<feature type="DNA-binding region" description="H-T-H motif" evidence="4">
    <location>
        <begin position="35"/>
        <end position="54"/>
    </location>
</feature>
<comment type="caution">
    <text evidence="6">The sequence shown here is derived from an EMBL/GenBank/DDBJ whole genome shotgun (WGS) entry which is preliminary data.</text>
</comment>
<organism evidence="6 7">
    <name type="scientific">Gulosibacter faecalis</name>
    <dbReference type="NCBI Taxonomy" id="272240"/>
    <lineage>
        <taxon>Bacteria</taxon>
        <taxon>Bacillati</taxon>
        <taxon>Actinomycetota</taxon>
        <taxon>Actinomycetes</taxon>
        <taxon>Micrococcales</taxon>
        <taxon>Microbacteriaceae</taxon>
        <taxon>Gulosibacter</taxon>
    </lineage>
</organism>
<dbReference type="PANTHER" id="PTHR30055:SF234">
    <property type="entry name" value="HTH-TYPE TRANSCRIPTIONAL REGULATOR BETI"/>
    <property type="match status" value="1"/>
</dbReference>
<evidence type="ECO:0000256" key="3">
    <source>
        <dbReference type="ARBA" id="ARBA00023163"/>
    </source>
</evidence>
<proteinExistence type="predicted"/>
<dbReference type="InterPro" id="IPR050109">
    <property type="entry name" value="HTH-type_TetR-like_transc_reg"/>
</dbReference>
<evidence type="ECO:0000313" key="7">
    <source>
        <dbReference type="Proteomes" id="UP001597492"/>
    </source>
</evidence>
<evidence type="ECO:0000313" key="6">
    <source>
        <dbReference type="EMBL" id="MFD2758329.1"/>
    </source>
</evidence>
<dbReference type="RefSeq" id="WP_019619457.1">
    <property type="nucleotide sequence ID" value="NZ_JBHUNE010000006.1"/>
</dbReference>
<dbReference type="Pfam" id="PF00440">
    <property type="entry name" value="TetR_N"/>
    <property type="match status" value="1"/>
</dbReference>
<keyword evidence="1" id="KW-0805">Transcription regulation</keyword>
<accession>A0ABW5V0Y4</accession>
<keyword evidence="2 4" id="KW-0238">DNA-binding</keyword>
<dbReference type="SUPFAM" id="SSF46689">
    <property type="entry name" value="Homeodomain-like"/>
    <property type="match status" value="1"/>
</dbReference>
<evidence type="ECO:0000259" key="5">
    <source>
        <dbReference type="PROSITE" id="PS50977"/>
    </source>
</evidence>
<reference evidence="7" key="1">
    <citation type="journal article" date="2019" name="Int. J. Syst. Evol. Microbiol.">
        <title>The Global Catalogue of Microorganisms (GCM) 10K type strain sequencing project: providing services to taxonomists for standard genome sequencing and annotation.</title>
        <authorList>
            <consortium name="The Broad Institute Genomics Platform"/>
            <consortium name="The Broad Institute Genome Sequencing Center for Infectious Disease"/>
            <person name="Wu L."/>
            <person name="Ma J."/>
        </authorList>
    </citation>
    <scope>NUCLEOTIDE SEQUENCE [LARGE SCALE GENOMIC DNA]</scope>
    <source>
        <strain evidence="7">TISTR 1514</strain>
    </source>
</reference>
<dbReference type="PANTHER" id="PTHR30055">
    <property type="entry name" value="HTH-TYPE TRANSCRIPTIONAL REGULATOR RUTR"/>
    <property type="match status" value="1"/>
</dbReference>
<evidence type="ECO:0000256" key="1">
    <source>
        <dbReference type="ARBA" id="ARBA00023015"/>
    </source>
</evidence>
<dbReference type="PRINTS" id="PR00455">
    <property type="entry name" value="HTHTETR"/>
</dbReference>
<dbReference type="InterPro" id="IPR036271">
    <property type="entry name" value="Tet_transcr_reg_TetR-rel_C_sf"/>
</dbReference>
<dbReference type="SUPFAM" id="SSF48498">
    <property type="entry name" value="Tetracyclin repressor-like, C-terminal domain"/>
    <property type="match status" value="1"/>
</dbReference>
<dbReference type="InterPro" id="IPR001647">
    <property type="entry name" value="HTH_TetR"/>
</dbReference>
<dbReference type="PROSITE" id="PS50977">
    <property type="entry name" value="HTH_TETR_2"/>
    <property type="match status" value="1"/>
</dbReference>
<gene>
    <name evidence="6" type="ORF">ACFSW7_08055</name>
</gene>